<organism evidence="7 8">
    <name type="scientific">Tritrichomonas musculus</name>
    <dbReference type="NCBI Taxonomy" id="1915356"/>
    <lineage>
        <taxon>Eukaryota</taxon>
        <taxon>Metamonada</taxon>
        <taxon>Parabasalia</taxon>
        <taxon>Tritrichomonadida</taxon>
        <taxon>Tritrichomonadidae</taxon>
        <taxon>Tritrichomonas</taxon>
    </lineage>
</organism>
<reference evidence="7 8" key="1">
    <citation type="submission" date="2024-04" db="EMBL/GenBank/DDBJ databases">
        <title>Tritrichomonas musculus Genome.</title>
        <authorList>
            <person name="Alves-Ferreira E."/>
            <person name="Grigg M."/>
            <person name="Lorenzi H."/>
            <person name="Galac M."/>
        </authorList>
    </citation>
    <scope>NUCLEOTIDE SEQUENCE [LARGE SCALE GENOMIC DNA]</scope>
    <source>
        <strain evidence="7 8">EAF2021</strain>
    </source>
</reference>
<dbReference type="EMBL" id="JAPFFF010000012">
    <property type="protein sequence ID" value="KAK8876121.1"/>
    <property type="molecule type" value="Genomic_DNA"/>
</dbReference>
<feature type="domain" description="Amino acid transporter transmembrane" evidence="6">
    <location>
        <begin position="20"/>
        <end position="412"/>
    </location>
</feature>
<name>A0ABR2JDT8_9EUKA</name>
<keyword evidence="3 5" id="KW-1133">Transmembrane helix</keyword>
<feature type="transmembrane region" description="Helical" evidence="5">
    <location>
        <begin position="254"/>
        <end position="277"/>
    </location>
</feature>
<feature type="transmembrane region" description="Helical" evidence="5">
    <location>
        <begin position="298"/>
        <end position="320"/>
    </location>
</feature>
<dbReference type="Pfam" id="PF01490">
    <property type="entry name" value="Aa_trans"/>
    <property type="match status" value="1"/>
</dbReference>
<feature type="transmembrane region" description="Helical" evidence="5">
    <location>
        <begin position="395"/>
        <end position="416"/>
    </location>
</feature>
<evidence type="ECO:0000256" key="4">
    <source>
        <dbReference type="ARBA" id="ARBA00023136"/>
    </source>
</evidence>
<feature type="transmembrane region" description="Helical" evidence="5">
    <location>
        <begin position="145"/>
        <end position="162"/>
    </location>
</feature>
<proteinExistence type="predicted"/>
<feature type="transmembrane region" description="Helical" evidence="5">
    <location>
        <begin position="20"/>
        <end position="43"/>
    </location>
</feature>
<keyword evidence="2 5" id="KW-0812">Transmembrane</keyword>
<feature type="transmembrane region" description="Helical" evidence="5">
    <location>
        <begin position="174"/>
        <end position="196"/>
    </location>
</feature>
<keyword evidence="8" id="KW-1185">Reference proteome</keyword>
<evidence type="ECO:0000256" key="2">
    <source>
        <dbReference type="ARBA" id="ARBA00022692"/>
    </source>
</evidence>
<comment type="caution">
    <text evidence="7">The sequence shown here is derived from an EMBL/GenBank/DDBJ whole genome shotgun (WGS) entry which is preliminary data.</text>
</comment>
<evidence type="ECO:0000256" key="3">
    <source>
        <dbReference type="ARBA" id="ARBA00022989"/>
    </source>
</evidence>
<feature type="transmembrane region" description="Helical" evidence="5">
    <location>
        <begin position="340"/>
        <end position="357"/>
    </location>
</feature>
<sequence length="421" mass="47679">MLKFKREKGDDKPIFPRLGTLSFVDFMFCCLNMAIGTGALRLGTAFISGFLFSHLLNTFVAIVTLYSLKLYVLSAAYYQENTFEDIWSHAFPKYTVFIPEICSIVKPLQTVMSYTSFLQGSLVAILTQVIRLINPNSDDIISRLGNFKMLIGFLLVIVVWGPTSFCTNVRYNVYISYVSVSLFLIVSIYIIAQFVVSVNRDGFDPQHRFKLFDLKDHVTSSIMSFAFAYNLYPFPWPGLKHHKDPSMKSLSRTFIFSIITCYFLYAIVGTFSYLTFFDTKTGSIIIDFYPSETFLDKLLIIIGNIFTFVYILLTIPFRINGCRYAILNAFYKKSEFPPDVWGPTGITVALIALALANSDAEVRNIISSLGDVLSIILMFVSAVFYLRAYGTKNKLHLVGAILEAIITLAAFVFIIYNNYIA</sequence>
<keyword evidence="4 5" id="KW-0472">Membrane</keyword>
<feature type="transmembrane region" description="Helical" evidence="5">
    <location>
        <begin position="55"/>
        <end position="78"/>
    </location>
</feature>
<gene>
    <name evidence="7" type="ORF">M9Y10_006309</name>
</gene>
<dbReference type="Proteomes" id="UP001470230">
    <property type="component" value="Unassembled WGS sequence"/>
</dbReference>
<evidence type="ECO:0000313" key="8">
    <source>
        <dbReference type="Proteomes" id="UP001470230"/>
    </source>
</evidence>
<accession>A0ABR2JDT8</accession>
<protein>
    <recommendedName>
        <fullName evidence="6">Amino acid transporter transmembrane domain-containing protein</fullName>
    </recommendedName>
</protein>
<feature type="transmembrane region" description="Helical" evidence="5">
    <location>
        <begin position="369"/>
        <end position="389"/>
    </location>
</feature>
<dbReference type="PANTHER" id="PTHR22950">
    <property type="entry name" value="AMINO ACID TRANSPORTER"/>
    <property type="match status" value="1"/>
</dbReference>
<evidence type="ECO:0000313" key="7">
    <source>
        <dbReference type="EMBL" id="KAK8876121.1"/>
    </source>
</evidence>
<evidence type="ECO:0000259" key="6">
    <source>
        <dbReference type="Pfam" id="PF01490"/>
    </source>
</evidence>
<dbReference type="InterPro" id="IPR013057">
    <property type="entry name" value="AA_transpt_TM"/>
</dbReference>
<evidence type="ECO:0000256" key="5">
    <source>
        <dbReference type="SAM" id="Phobius"/>
    </source>
</evidence>
<evidence type="ECO:0000256" key="1">
    <source>
        <dbReference type="ARBA" id="ARBA00004141"/>
    </source>
</evidence>
<comment type="subcellular location">
    <subcellularLocation>
        <location evidence="1">Membrane</location>
        <topology evidence="1">Multi-pass membrane protein</topology>
    </subcellularLocation>
</comment>
<feature type="transmembrane region" description="Helical" evidence="5">
    <location>
        <begin position="114"/>
        <end position="133"/>
    </location>
</feature>